<evidence type="ECO:0000256" key="1">
    <source>
        <dbReference type="SAM" id="MobiDB-lite"/>
    </source>
</evidence>
<accession>A0A926IDS0</accession>
<dbReference type="InterPro" id="IPR013783">
    <property type="entry name" value="Ig-like_fold"/>
</dbReference>
<protein>
    <submittedName>
        <fullName evidence="3">Uncharacterized protein</fullName>
    </submittedName>
</protein>
<proteinExistence type="predicted"/>
<evidence type="ECO:0000313" key="4">
    <source>
        <dbReference type="Proteomes" id="UP000655830"/>
    </source>
</evidence>
<comment type="caution">
    <text evidence="3">The sequence shown here is derived from an EMBL/GenBank/DDBJ whole genome shotgun (WGS) entry which is preliminary data.</text>
</comment>
<dbReference type="RefSeq" id="WP_249331960.1">
    <property type="nucleotide sequence ID" value="NZ_JACRSY010000005.1"/>
</dbReference>
<gene>
    <name evidence="3" type="ORF">H8718_04760</name>
</gene>
<keyword evidence="4" id="KW-1185">Reference proteome</keyword>
<keyword evidence="2" id="KW-0732">Signal</keyword>
<dbReference type="AlphaFoldDB" id="A0A926IDS0"/>
<feature type="chain" id="PRO_5038362393" evidence="2">
    <location>
        <begin position="26"/>
        <end position="674"/>
    </location>
</feature>
<dbReference type="EMBL" id="JACRSY010000005">
    <property type="protein sequence ID" value="MBC8578841.1"/>
    <property type="molecule type" value="Genomic_DNA"/>
</dbReference>
<evidence type="ECO:0000256" key="2">
    <source>
        <dbReference type="SAM" id="SignalP"/>
    </source>
</evidence>
<dbReference type="PROSITE" id="PS51257">
    <property type="entry name" value="PROKAR_LIPOPROTEIN"/>
    <property type="match status" value="1"/>
</dbReference>
<dbReference type="SUPFAM" id="SSF53850">
    <property type="entry name" value="Periplasmic binding protein-like II"/>
    <property type="match status" value="1"/>
</dbReference>
<name>A0A926IDS0_9FIRM</name>
<reference evidence="3" key="1">
    <citation type="submission" date="2020-08" db="EMBL/GenBank/DDBJ databases">
        <title>Genome public.</title>
        <authorList>
            <person name="Liu C."/>
            <person name="Sun Q."/>
        </authorList>
    </citation>
    <scope>NUCLEOTIDE SEQUENCE</scope>
    <source>
        <strain evidence="3">NSJ-12</strain>
    </source>
</reference>
<feature type="region of interest" description="Disordered" evidence="1">
    <location>
        <begin position="24"/>
        <end position="50"/>
    </location>
</feature>
<feature type="signal peptide" evidence="2">
    <location>
        <begin position="1"/>
        <end position="25"/>
    </location>
</feature>
<organism evidence="3 4">
    <name type="scientific">Zhenhengia yiwuensis</name>
    <dbReference type="NCBI Taxonomy" id="2763666"/>
    <lineage>
        <taxon>Bacteria</taxon>
        <taxon>Bacillati</taxon>
        <taxon>Bacillota</taxon>
        <taxon>Clostridia</taxon>
        <taxon>Lachnospirales</taxon>
        <taxon>Lachnospiraceae</taxon>
        <taxon>Zhenhengia</taxon>
    </lineage>
</organism>
<dbReference type="Gene3D" id="2.60.40.10">
    <property type="entry name" value="Immunoglobulins"/>
    <property type="match status" value="2"/>
</dbReference>
<dbReference type="Proteomes" id="UP000655830">
    <property type="component" value="Unassembled WGS sequence"/>
</dbReference>
<evidence type="ECO:0000313" key="3">
    <source>
        <dbReference type="EMBL" id="MBC8578841.1"/>
    </source>
</evidence>
<dbReference type="Gene3D" id="3.40.190.10">
    <property type="entry name" value="Periplasmic binding protein-like II"/>
    <property type="match status" value="2"/>
</dbReference>
<sequence>MFKKLRKMLTLGVVASMVLSGCSSAKAPAQNSGQTKPTKQEKEEEAKHEEAPIVIRYGSHVASEEDPYYKDPVTGEYVMDEENRLIKIQALEQLKEEMNVELEFVQYTGDVTEVLLQSVLSGDPICDVARIWTNGQGTILGQNVLQPLDDYVDLLGDNPMPPIYGHYYFIEDSPMGRPLSPLVFNISYLEEVDALKENGKTVYPTDLYKQGKWTWSVFKDYLAKIDAHFANSQAPERPEQRIEAYWTDYTEALVQALHANGSSIYGAKGLEIDTPRTIETVNYIGDLIHTRLLKTTLAEGTSSPVYSDQAGAFERGESVFSNIETWRLSYISPKLAEWGQSIGIIPFPRPDHMAPDDPEYVLSCTPGESFGVLRGVPEEKVGVAIKAVRRYWEICSELYRERDKELGVEEGVDSWFMNTFDVFHPEIGQDMLEIYETTKTPVTELGLTTGVYWPFMSIAGDALYGFGTSDYAIAVEAKKGDIVQKIEEMQTLLSFDQARDNIKPVIEQVEDKALVFEVGVDPQSVDWKTYFTAKDNIDGPLDMTQATFDTSTIDFNKVGDYTEGIRVSMTDSAENTRQSQFKVTLYDPNNTTEPTITLKADYRTLKLDEDTAAINWKNDFVESAFDKDGLDIKATITADLSELDTSTKGTYNVPLTAVDYAGNSVTVIAEVVVE</sequence>
<feature type="compositionally biased region" description="Basic and acidic residues" evidence="1">
    <location>
        <begin position="38"/>
        <end position="50"/>
    </location>
</feature>